<reference evidence="1" key="1">
    <citation type="submission" date="2024-02" db="EMBL/GenBank/DDBJ databases">
        <title>Metagenome Assembled Genome of Zalaria obscura JY119.</title>
        <authorList>
            <person name="Vighnesh L."/>
            <person name="Jagadeeshwari U."/>
            <person name="Venkata Ramana C."/>
            <person name="Sasikala C."/>
        </authorList>
    </citation>
    <scope>NUCLEOTIDE SEQUENCE</scope>
    <source>
        <strain evidence="1">JY119</strain>
    </source>
</reference>
<dbReference type="EMBL" id="JAMKPW020000004">
    <property type="protein sequence ID" value="KAK8219194.1"/>
    <property type="molecule type" value="Genomic_DNA"/>
</dbReference>
<keyword evidence="2" id="KW-1185">Reference proteome</keyword>
<sequence>MSLPELPTTIRGLEEGYDFNKRDALYGSSKAGAPYFRQLYHRADQFKGEKPIFPEFPSLHRLNILYLQNELAKMKAHFEKPDSDVQGDALPKLTSTLREYTQAIQDLEYIYKLNKAPAKEEKMTKGAFTAAFDKQIPNTGFNTPYVGFPDAFLASRQEDVIREFLRNNLHRNLAWPKDERKQKQTEYFQREPPDGYSSWVNLGARLLVAFAAAAWLIVPIIIMTVPSASSKTKDLIVLSVATILFGVALSSTYKSTLKDQDILAATAAYAAVLVVFYGNLVNTSGQSTTAGQTGNGTLKADMCATDGDPAPDCWTQSAIG</sequence>
<evidence type="ECO:0000313" key="1">
    <source>
        <dbReference type="EMBL" id="KAK8219194.1"/>
    </source>
</evidence>
<name>A0ACC3SLN4_9PEZI</name>
<gene>
    <name evidence="1" type="ORF">M8818_000926</name>
</gene>
<comment type="caution">
    <text evidence="1">The sequence shown here is derived from an EMBL/GenBank/DDBJ whole genome shotgun (WGS) entry which is preliminary data.</text>
</comment>
<accession>A0ACC3SLN4</accession>
<evidence type="ECO:0000313" key="2">
    <source>
        <dbReference type="Proteomes" id="UP001320706"/>
    </source>
</evidence>
<dbReference type="Proteomes" id="UP001320706">
    <property type="component" value="Unassembled WGS sequence"/>
</dbReference>
<proteinExistence type="predicted"/>
<protein>
    <submittedName>
        <fullName evidence="1">Uncharacterized protein</fullName>
    </submittedName>
</protein>
<organism evidence="1 2">
    <name type="scientific">Zalaria obscura</name>
    <dbReference type="NCBI Taxonomy" id="2024903"/>
    <lineage>
        <taxon>Eukaryota</taxon>
        <taxon>Fungi</taxon>
        <taxon>Dikarya</taxon>
        <taxon>Ascomycota</taxon>
        <taxon>Pezizomycotina</taxon>
        <taxon>Dothideomycetes</taxon>
        <taxon>Dothideomycetidae</taxon>
        <taxon>Dothideales</taxon>
        <taxon>Zalariaceae</taxon>
        <taxon>Zalaria</taxon>
    </lineage>
</organism>